<organism evidence="2 3">
    <name type="scientific">Cryptotermes secundus</name>
    <dbReference type="NCBI Taxonomy" id="105785"/>
    <lineage>
        <taxon>Eukaryota</taxon>
        <taxon>Metazoa</taxon>
        <taxon>Ecdysozoa</taxon>
        <taxon>Arthropoda</taxon>
        <taxon>Hexapoda</taxon>
        <taxon>Insecta</taxon>
        <taxon>Pterygota</taxon>
        <taxon>Neoptera</taxon>
        <taxon>Polyneoptera</taxon>
        <taxon>Dictyoptera</taxon>
        <taxon>Blattodea</taxon>
        <taxon>Blattoidea</taxon>
        <taxon>Termitoidae</taxon>
        <taxon>Kalotermitidae</taxon>
        <taxon>Cryptotermitinae</taxon>
        <taxon>Cryptotermes</taxon>
    </lineage>
</organism>
<evidence type="ECO:0000313" key="2">
    <source>
        <dbReference type="EMBL" id="PNF43690.1"/>
    </source>
</evidence>
<evidence type="ECO:0000313" key="3">
    <source>
        <dbReference type="Proteomes" id="UP000235965"/>
    </source>
</evidence>
<dbReference type="AlphaFoldDB" id="A0A2J7RS74"/>
<feature type="chain" id="PRO_5014352457" evidence="1">
    <location>
        <begin position="28"/>
        <end position="98"/>
    </location>
</feature>
<keyword evidence="1" id="KW-0732">Signal</keyword>
<evidence type="ECO:0000256" key="1">
    <source>
        <dbReference type="SAM" id="SignalP"/>
    </source>
</evidence>
<protein>
    <submittedName>
        <fullName evidence="2">Uncharacterized protein</fullName>
    </submittedName>
</protein>
<name>A0A2J7RS74_9NEOP</name>
<feature type="signal peptide" evidence="1">
    <location>
        <begin position="1"/>
        <end position="27"/>
    </location>
</feature>
<proteinExistence type="predicted"/>
<dbReference type="EMBL" id="NEVH01000269">
    <property type="protein sequence ID" value="PNF43690.1"/>
    <property type="molecule type" value="Genomic_DNA"/>
</dbReference>
<gene>
    <name evidence="2" type="ORF">B7P43_G14620</name>
</gene>
<dbReference type="Proteomes" id="UP000235965">
    <property type="component" value="Unassembled WGS sequence"/>
</dbReference>
<comment type="caution">
    <text evidence="2">The sequence shown here is derived from an EMBL/GenBank/DDBJ whole genome shotgun (WGS) entry which is preliminary data.</text>
</comment>
<dbReference type="InParanoid" id="A0A2J7RS74"/>
<reference evidence="2 3" key="1">
    <citation type="submission" date="2017-12" db="EMBL/GenBank/DDBJ databases">
        <title>Hemimetabolous genomes reveal molecular basis of termite eusociality.</title>
        <authorList>
            <person name="Harrison M.C."/>
            <person name="Jongepier E."/>
            <person name="Robertson H.M."/>
            <person name="Arning N."/>
            <person name="Bitard-Feildel T."/>
            <person name="Chao H."/>
            <person name="Childers C.P."/>
            <person name="Dinh H."/>
            <person name="Doddapaneni H."/>
            <person name="Dugan S."/>
            <person name="Gowin J."/>
            <person name="Greiner C."/>
            <person name="Han Y."/>
            <person name="Hu H."/>
            <person name="Hughes D.S.T."/>
            <person name="Huylmans A.-K."/>
            <person name="Kemena C."/>
            <person name="Kremer L.P.M."/>
            <person name="Lee S.L."/>
            <person name="Lopez-Ezquerra A."/>
            <person name="Mallet L."/>
            <person name="Monroy-Kuhn J.M."/>
            <person name="Moser A."/>
            <person name="Murali S.C."/>
            <person name="Muzny D.M."/>
            <person name="Otani S."/>
            <person name="Piulachs M.-D."/>
            <person name="Poelchau M."/>
            <person name="Qu J."/>
            <person name="Schaub F."/>
            <person name="Wada-Katsumata A."/>
            <person name="Worley K.C."/>
            <person name="Xie Q."/>
            <person name="Ylla G."/>
            <person name="Poulsen M."/>
            <person name="Gibbs R.A."/>
            <person name="Schal C."/>
            <person name="Richards S."/>
            <person name="Belles X."/>
            <person name="Korb J."/>
            <person name="Bornberg-Bauer E."/>
        </authorList>
    </citation>
    <scope>NUCLEOTIDE SEQUENCE [LARGE SCALE GENOMIC DNA]</scope>
    <source>
        <tissue evidence="2">Whole body</tissue>
    </source>
</reference>
<accession>A0A2J7RS74</accession>
<keyword evidence="3" id="KW-1185">Reference proteome</keyword>
<sequence length="98" mass="11013">MRATCPAHPIILDLIVLIMLGEDSSLCNFLPPPETSTLFGPNILLTTLFSNTLSLCSSLNVRDQVLHPYRTTGKIVMCILIFMFLGCRQEDKRFRIEG</sequence>